<feature type="domain" description="Helix-turn-helix" evidence="1">
    <location>
        <begin position="6"/>
        <end position="54"/>
    </location>
</feature>
<dbReference type="NCBIfam" id="TIGR01764">
    <property type="entry name" value="excise"/>
    <property type="match status" value="1"/>
</dbReference>
<dbReference type="SUPFAM" id="SSF46955">
    <property type="entry name" value="Putative DNA-binding domain"/>
    <property type="match status" value="1"/>
</dbReference>
<evidence type="ECO:0000313" key="3">
    <source>
        <dbReference type="Proteomes" id="UP000624041"/>
    </source>
</evidence>
<dbReference type="AlphaFoldDB" id="A0A917Y602"/>
<proteinExistence type="predicted"/>
<dbReference type="Pfam" id="PF12728">
    <property type="entry name" value="HTH_17"/>
    <property type="match status" value="1"/>
</dbReference>
<dbReference type="InterPro" id="IPR010093">
    <property type="entry name" value="SinI_DNA-bd"/>
</dbReference>
<evidence type="ECO:0000259" key="1">
    <source>
        <dbReference type="Pfam" id="PF12728"/>
    </source>
</evidence>
<comment type="caution">
    <text evidence="2">The sequence shown here is derived from an EMBL/GenBank/DDBJ whole genome shotgun (WGS) entry which is preliminary data.</text>
</comment>
<accession>A0A917Y602</accession>
<dbReference type="EMBL" id="BMOS01000060">
    <property type="protein sequence ID" value="GGN67438.1"/>
    <property type="molecule type" value="Genomic_DNA"/>
</dbReference>
<reference evidence="2" key="2">
    <citation type="submission" date="2020-09" db="EMBL/GenBank/DDBJ databases">
        <authorList>
            <person name="Sun Q."/>
            <person name="Ohkuma M."/>
        </authorList>
    </citation>
    <scope>NUCLEOTIDE SEQUENCE</scope>
    <source>
        <strain evidence="2">JCM 17251</strain>
    </source>
</reference>
<protein>
    <recommendedName>
        <fullName evidence="1">Helix-turn-helix domain-containing protein</fullName>
    </recommendedName>
</protein>
<evidence type="ECO:0000313" key="2">
    <source>
        <dbReference type="EMBL" id="GGN67438.1"/>
    </source>
</evidence>
<organism evidence="2 3">
    <name type="scientific">Oceanobacillus indicireducens</name>
    <dbReference type="NCBI Taxonomy" id="1004261"/>
    <lineage>
        <taxon>Bacteria</taxon>
        <taxon>Bacillati</taxon>
        <taxon>Bacillota</taxon>
        <taxon>Bacilli</taxon>
        <taxon>Bacillales</taxon>
        <taxon>Bacillaceae</taxon>
        <taxon>Oceanobacillus</taxon>
    </lineage>
</organism>
<dbReference type="InterPro" id="IPR041657">
    <property type="entry name" value="HTH_17"/>
</dbReference>
<name>A0A917Y602_9BACI</name>
<dbReference type="GO" id="GO:0003677">
    <property type="term" value="F:DNA binding"/>
    <property type="evidence" value="ECO:0007669"/>
    <property type="project" value="InterPro"/>
</dbReference>
<gene>
    <name evidence="2" type="ORF">GCM10007971_38280</name>
</gene>
<keyword evidence="3" id="KW-1185">Reference proteome</keyword>
<dbReference type="InterPro" id="IPR009061">
    <property type="entry name" value="DNA-bd_dom_put_sf"/>
</dbReference>
<sequence>METRTMSVEEVAAFLGLHRDTIYDLVRENKLPHVRLGGRIFFLEDVLENWLRKNMVE</sequence>
<dbReference type="Proteomes" id="UP000624041">
    <property type="component" value="Unassembled WGS sequence"/>
</dbReference>
<reference evidence="2" key="1">
    <citation type="journal article" date="2014" name="Int. J. Syst. Evol. Microbiol.">
        <title>Complete genome sequence of Corynebacterium casei LMG S-19264T (=DSM 44701T), isolated from a smear-ripened cheese.</title>
        <authorList>
            <consortium name="US DOE Joint Genome Institute (JGI-PGF)"/>
            <person name="Walter F."/>
            <person name="Albersmeier A."/>
            <person name="Kalinowski J."/>
            <person name="Ruckert C."/>
        </authorList>
    </citation>
    <scope>NUCLEOTIDE SEQUENCE</scope>
    <source>
        <strain evidence="2">JCM 17251</strain>
    </source>
</reference>
<dbReference type="RefSeq" id="WP_188859786.1">
    <property type="nucleotide sequence ID" value="NZ_BMOS01000060.1"/>
</dbReference>